<dbReference type="SUPFAM" id="SSF53822">
    <property type="entry name" value="Periplasmic binding protein-like I"/>
    <property type="match status" value="1"/>
</dbReference>
<keyword evidence="2" id="KW-0238">DNA-binding</keyword>
<dbReference type="PANTHER" id="PTHR38445">
    <property type="entry name" value="HTH-TYPE TRANSCRIPTIONAL REPRESSOR YTRA"/>
    <property type="match status" value="1"/>
</dbReference>
<evidence type="ECO:0000313" key="5">
    <source>
        <dbReference type="EMBL" id="MCY1720033.1"/>
    </source>
</evidence>
<organism evidence="5 6">
    <name type="scientific">Draconibacterium aestuarii</name>
    <dbReference type="NCBI Taxonomy" id="2998507"/>
    <lineage>
        <taxon>Bacteria</taxon>
        <taxon>Pseudomonadati</taxon>
        <taxon>Bacteroidota</taxon>
        <taxon>Bacteroidia</taxon>
        <taxon>Marinilabiliales</taxon>
        <taxon>Prolixibacteraceae</taxon>
        <taxon>Draconibacterium</taxon>
    </lineage>
</organism>
<keyword evidence="6" id="KW-1185">Reference proteome</keyword>
<accession>A0A9X3F415</accession>
<dbReference type="InterPro" id="IPR036388">
    <property type="entry name" value="WH-like_DNA-bd_sf"/>
</dbReference>
<proteinExistence type="predicted"/>
<dbReference type="Gene3D" id="3.40.50.2300">
    <property type="match status" value="2"/>
</dbReference>
<dbReference type="PANTHER" id="PTHR38445:SF10">
    <property type="entry name" value="GNTR-FAMILY TRANSCRIPTIONAL REGULATOR"/>
    <property type="match status" value="1"/>
</dbReference>
<reference evidence="5" key="1">
    <citation type="submission" date="2022-11" db="EMBL/GenBank/DDBJ databases">
        <title>Marilongibacter aestuarii gen. nov., sp. nov., isolated from tidal flat sediment.</title>
        <authorList>
            <person name="Jiayan W."/>
        </authorList>
    </citation>
    <scope>NUCLEOTIDE SEQUENCE</scope>
    <source>
        <strain evidence="5">Z1-6</strain>
    </source>
</reference>
<dbReference type="GO" id="GO:0003700">
    <property type="term" value="F:DNA-binding transcription factor activity"/>
    <property type="evidence" value="ECO:0007669"/>
    <property type="project" value="InterPro"/>
</dbReference>
<feature type="domain" description="HTH gntR-type" evidence="4">
    <location>
        <begin position="8"/>
        <end position="76"/>
    </location>
</feature>
<dbReference type="CDD" id="cd07377">
    <property type="entry name" value="WHTH_GntR"/>
    <property type="match status" value="1"/>
</dbReference>
<evidence type="ECO:0000256" key="1">
    <source>
        <dbReference type="ARBA" id="ARBA00023015"/>
    </source>
</evidence>
<dbReference type="Proteomes" id="UP001145087">
    <property type="component" value="Unassembled WGS sequence"/>
</dbReference>
<keyword evidence="3" id="KW-0804">Transcription</keyword>
<dbReference type="InterPro" id="IPR028082">
    <property type="entry name" value="Peripla_BP_I"/>
</dbReference>
<dbReference type="InterPro" id="IPR000524">
    <property type="entry name" value="Tscrpt_reg_HTH_GntR"/>
</dbReference>
<dbReference type="InterPro" id="IPR036390">
    <property type="entry name" value="WH_DNA-bd_sf"/>
</dbReference>
<name>A0A9X3F415_9BACT</name>
<dbReference type="PROSITE" id="PS50949">
    <property type="entry name" value="HTH_GNTR"/>
    <property type="match status" value="1"/>
</dbReference>
<dbReference type="GO" id="GO:0003677">
    <property type="term" value="F:DNA binding"/>
    <property type="evidence" value="ECO:0007669"/>
    <property type="project" value="UniProtKB-KW"/>
</dbReference>
<dbReference type="SMART" id="SM00345">
    <property type="entry name" value="HTH_GNTR"/>
    <property type="match status" value="1"/>
</dbReference>
<sequence length="329" mass="37894">MNRKKESLSKSEQIIASITESVRLGKIVPGQTIPSINITAQKYGVARKTVVRAYEKLKGQGVIESKPKTGFFVINKKPNSKLKVLLVIHSFDGHWEILYNNFYAKVSGYCDIEIFFHHYNIKVLELIINRSVADYDLVIISSFNHPRIRSVVARIPAYKVLLVSRKDRLDDSYNYIIQDFYEGTYKALCEAKNQVRKYQKINLSFPENAGHSETLKQGFLKFCDEFLIENTVVHSFKDVEIKKGEAYFLINDNDLIRVLNVCKVRNWIPGKEVGVLSYNETPLKQVIRDGISVVSCNFEMMANEMASFIKEQKTIHKIIPIQFIERNSL</sequence>
<evidence type="ECO:0000256" key="2">
    <source>
        <dbReference type="ARBA" id="ARBA00023125"/>
    </source>
</evidence>
<dbReference type="AlphaFoldDB" id="A0A9X3F415"/>
<dbReference type="EMBL" id="JAPOHD010000012">
    <property type="protein sequence ID" value="MCY1720033.1"/>
    <property type="molecule type" value="Genomic_DNA"/>
</dbReference>
<dbReference type="Pfam" id="PF00392">
    <property type="entry name" value="GntR"/>
    <property type="match status" value="1"/>
</dbReference>
<dbReference type="Gene3D" id="1.10.10.10">
    <property type="entry name" value="Winged helix-like DNA-binding domain superfamily/Winged helix DNA-binding domain"/>
    <property type="match status" value="1"/>
</dbReference>
<evidence type="ECO:0000313" key="6">
    <source>
        <dbReference type="Proteomes" id="UP001145087"/>
    </source>
</evidence>
<evidence type="ECO:0000259" key="4">
    <source>
        <dbReference type="PROSITE" id="PS50949"/>
    </source>
</evidence>
<comment type="caution">
    <text evidence="5">The sequence shown here is derived from an EMBL/GenBank/DDBJ whole genome shotgun (WGS) entry which is preliminary data.</text>
</comment>
<evidence type="ECO:0000256" key="3">
    <source>
        <dbReference type="ARBA" id="ARBA00023163"/>
    </source>
</evidence>
<protein>
    <submittedName>
        <fullName evidence="5">GntR family transcriptional regulator</fullName>
    </submittedName>
</protein>
<dbReference type="SUPFAM" id="SSF46785">
    <property type="entry name" value="Winged helix' DNA-binding domain"/>
    <property type="match status" value="1"/>
</dbReference>
<gene>
    <name evidence="5" type="ORF">OU798_06750</name>
</gene>
<keyword evidence="1" id="KW-0805">Transcription regulation</keyword>
<dbReference type="RefSeq" id="WP_343332364.1">
    <property type="nucleotide sequence ID" value="NZ_JAPOHD010000012.1"/>
</dbReference>